<feature type="coiled-coil region" evidence="4">
    <location>
        <begin position="288"/>
        <end position="346"/>
    </location>
</feature>
<evidence type="ECO:0000256" key="2">
    <source>
        <dbReference type="ARBA" id="ARBA00012438"/>
    </source>
</evidence>
<evidence type="ECO:0000313" key="8">
    <source>
        <dbReference type="Proteomes" id="UP000178515"/>
    </source>
</evidence>
<feature type="domain" description="Histidine kinase" evidence="6">
    <location>
        <begin position="350"/>
        <end position="570"/>
    </location>
</feature>
<dbReference type="InterPro" id="IPR003594">
    <property type="entry name" value="HATPase_dom"/>
</dbReference>
<accession>A0A1G1Z7J7</accession>
<evidence type="ECO:0000259" key="6">
    <source>
        <dbReference type="PROSITE" id="PS50109"/>
    </source>
</evidence>
<keyword evidence="3" id="KW-0597">Phosphoprotein</keyword>
<keyword evidence="4" id="KW-0175">Coiled coil</keyword>
<organism evidence="7 8">
    <name type="scientific">Candidatus Colwellbacteria bacterium RIFCSPHIGHO2_12_FULL_44_17</name>
    <dbReference type="NCBI Taxonomy" id="1797689"/>
    <lineage>
        <taxon>Bacteria</taxon>
        <taxon>Candidatus Colwelliibacteriota</taxon>
    </lineage>
</organism>
<feature type="transmembrane region" description="Helical" evidence="5">
    <location>
        <begin position="173"/>
        <end position="195"/>
    </location>
</feature>
<dbReference type="Pfam" id="PF02518">
    <property type="entry name" value="HATPase_c"/>
    <property type="match status" value="1"/>
</dbReference>
<name>A0A1G1Z7J7_9BACT</name>
<dbReference type="STRING" id="1797689.A3F24_02755"/>
<gene>
    <name evidence="7" type="ORF">A3F24_02755</name>
</gene>
<dbReference type="Proteomes" id="UP000178515">
    <property type="component" value="Unassembled WGS sequence"/>
</dbReference>
<dbReference type="EMBL" id="MHIX01000004">
    <property type="protein sequence ID" value="OGY60026.1"/>
    <property type="molecule type" value="Genomic_DNA"/>
</dbReference>
<comment type="caution">
    <text evidence="7">The sequence shown here is derived from an EMBL/GenBank/DDBJ whole genome shotgun (WGS) entry which is preliminary data.</text>
</comment>
<feature type="transmembrane region" description="Helical" evidence="5">
    <location>
        <begin position="207"/>
        <end position="226"/>
    </location>
</feature>
<feature type="transmembrane region" description="Helical" evidence="5">
    <location>
        <begin position="66"/>
        <end position="85"/>
    </location>
</feature>
<evidence type="ECO:0000256" key="5">
    <source>
        <dbReference type="SAM" id="Phobius"/>
    </source>
</evidence>
<comment type="catalytic activity">
    <reaction evidence="1">
        <text>ATP + protein L-histidine = ADP + protein N-phospho-L-histidine.</text>
        <dbReference type="EC" id="2.7.13.3"/>
    </reaction>
</comment>
<protein>
    <recommendedName>
        <fullName evidence="2">histidine kinase</fullName>
        <ecNumber evidence="2">2.7.13.3</ecNumber>
    </recommendedName>
</protein>
<dbReference type="InterPro" id="IPR004358">
    <property type="entry name" value="Sig_transdc_His_kin-like_C"/>
</dbReference>
<dbReference type="PANTHER" id="PTHR43547:SF2">
    <property type="entry name" value="HYBRID SIGNAL TRANSDUCTION HISTIDINE KINASE C"/>
    <property type="match status" value="1"/>
</dbReference>
<dbReference type="Pfam" id="PF16927">
    <property type="entry name" value="HisKA_7TM"/>
    <property type="match status" value="1"/>
</dbReference>
<dbReference type="SUPFAM" id="SSF55874">
    <property type="entry name" value="ATPase domain of HSP90 chaperone/DNA topoisomerase II/histidine kinase"/>
    <property type="match status" value="1"/>
</dbReference>
<dbReference type="PROSITE" id="PS50109">
    <property type="entry name" value="HIS_KIN"/>
    <property type="match status" value="1"/>
</dbReference>
<dbReference type="AlphaFoldDB" id="A0A1G1Z7J7"/>
<evidence type="ECO:0000256" key="3">
    <source>
        <dbReference type="ARBA" id="ARBA00022553"/>
    </source>
</evidence>
<feature type="transmembrane region" description="Helical" evidence="5">
    <location>
        <begin position="97"/>
        <end position="120"/>
    </location>
</feature>
<feature type="transmembrane region" description="Helical" evidence="5">
    <location>
        <begin position="36"/>
        <end position="60"/>
    </location>
</feature>
<evidence type="ECO:0000256" key="4">
    <source>
        <dbReference type="SAM" id="Coils"/>
    </source>
</evidence>
<dbReference type="GO" id="GO:0000155">
    <property type="term" value="F:phosphorelay sensor kinase activity"/>
    <property type="evidence" value="ECO:0007669"/>
    <property type="project" value="InterPro"/>
</dbReference>
<dbReference type="InterPro" id="IPR036890">
    <property type="entry name" value="HATPase_C_sf"/>
</dbReference>
<dbReference type="InterPro" id="IPR003661">
    <property type="entry name" value="HisK_dim/P_dom"/>
</dbReference>
<dbReference type="PRINTS" id="PR00344">
    <property type="entry name" value="BCTRLSENSOR"/>
</dbReference>
<dbReference type="SMART" id="SM00388">
    <property type="entry name" value="HisKA"/>
    <property type="match status" value="1"/>
</dbReference>
<proteinExistence type="predicted"/>
<dbReference type="CDD" id="cd00082">
    <property type="entry name" value="HisKA"/>
    <property type="match status" value="1"/>
</dbReference>
<keyword evidence="5" id="KW-1133">Transmembrane helix</keyword>
<reference evidence="7 8" key="1">
    <citation type="journal article" date="2016" name="Nat. Commun.">
        <title>Thousands of microbial genomes shed light on interconnected biogeochemical processes in an aquifer system.</title>
        <authorList>
            <person name="Anantharaman K."/>
            <person name="Brown C.T."/>
            <person name="Hug L.A."/>
            <person name="Sharon I."/>
            <person name="Castelle C.J."/>
            <person name="Probst A.J."/>
            <person name="Thomas B.C."/>
            <person name="Singh A."/>
            <person name="Wilkins M.J."/>
            <person name="Karaoz U."/>
            <person name="Brodie E.L."/>
            <person name="Williams K.H."/>
            <person name="Hubbard S.S."/>
            <person name="Banfield J.F."/>
        </authorList>
    </citation>
    <scope>NUCLEOTIDE SEQUENCE [LARGE SCALE GENOMIC DNA]</scope>
</reference>
<feature type="transmembrane region" description="Helical" evidence="5">
    <location>
        <begin position="260"/>
        <end position="278"/>
    </location>
</feature>
<dbReference type="InterPro" id="IPR031621">
    <property type="entry name" value="HisKA_7TM"/>
</dbReference>
<feature type="transmembrane region" description="Helical" evidence="5">
    <location>
        <begin position="233"/>
        <end position="254"/>
    </location>
</feature>
<dbReference type="InterPro" id="IPR036097">
    <property type="entry name" value="HisK_dim/P_sf"/>
</dbReference>
<evidence type="ECO:0000256" key="1">
    <source>
        <dbReference type="ARBA" id="ARBA00000085"/>
    </source>
</evidence>
<dbReference type="Pfam" id="PF00512">
    <property type="entry name" value="HisKA"/>
    <property type="match status" value="1"/>
</dbReference>
<dbReference type="Gene3D" id="3.30.565.10">
    <property type="entry name" value="Histidine kinase-like ATPase, C-terminal domain"/>
    <property type="match status" value="1"/>
</dbReference>
<feature type="transmembrane region" description="Helical" evidence="5">
    <location>
        <begin position="140"/>
        <end position="161"/>
    </location>
</feature>
<keyword evidence="5" id="KW-0812">Transmembrane</keyword>
<dbReference type="SMART" id="SM00387">
    <property type="entry name" value="HATPase_c"/>
    <property type="match status" value="1"/>
</dbReference>
<evidence type="ECO:0000313" key="7">
    <source>
        <dbReference type="EMBL" id="OGY60026.1"/>
    </source>
</evidence>
<keyword evidence="5" id="KW-0472">Membrane</keyword>
<dbReference type="SUPFAM" id="SSF47384">
    <property type="entry name" value="Homodimeric domain of signal transducing histidine kinase"/>
    <property type="match status" value="1"/>
</dbReference>
<dbReference type="InterPro" id="IPR005467">
    <property type="entry name" value="His_kinase_dom"/>
</dbReference>
<dbReference type="PANTHER" id="PTHR43547">
    <property type="entry name" value="TWO-COMPONENT HISTIDINE KINASE"/>
    <property type="match status" value="1"/>
</dbReference>
<dbReference type="Gene3D" id="1.10.287.130">
    <property type="match status" value="1"/>
</dbReference>
<sequence length="570" mass="64211">MDQQLLLLIVHVVVTAITLALGLIVFFNNRKSATNIIFFILSTFILIWMVFNYFAIIHVGSSDLPWARGILFSAAFQVYLLYFFVKSFPRDRLEIKPWELTLVLTLFAGTALLATTPYVFSGMTGVAPGEIIANVEQGKLIPLYGLSMVGIIIASLIVMVQKYRHATALERKQWAFILTGFAIFFVSAVVFLFLVTNLLGTTIFVPYAPITIIPMLIGSVFAILKYRLLNVKVIAAELLTVAIWIGLLVEIVLSASLQEVVLKSLVFIVIVFFGLFLIRSVRREVYDKEQLQELTKQLNIANTELQDLNDNLQAKVDEQTKEIRAAYEVEKKARQKLEELDKAKDQFILTTQHNLRTPLTIIKGYVELVLSKKFGNFDAKVGDYINRVGQSTDRMSKLVNELLDVSQLKVGKSIFNFQPVNFRDLVVDVLNDLKSETSRKGLYIELKEDGSWPMVNVDPAKFKTALFNIFDNAMKYTEEGGITITLTYPRPKDVQLCVSDTGIGMSEETKEKLFSRLFERGVEAERISPIGRGIGLALSYNIIKAHQGNLWAESDGVNKGSRFYIELPIA</sequence>
<dbReference type="EC" id="2.7.13.3" evidence="2"/>
<feature type="transmembrane region" description="Helical" evidence="5">
    <location>
        <begin position="6"/>
        <end position="27"/>
    </location>
</feature>